<comment type="pathway">
    <text evidence="1 8">Bacterial outer membrane biogenesis; LPS core biosynthesis.</text>
</comment>
<comment type="function">
    <text evidence="8">Involved in lipopolysaccharide (LPS) biosynthesis. Catalyzes the transfer of 3-deoxy-D-manno-octulosonate (Kdo) residue(s) from CMP-Kdo to lipid IV(A), the tetraacyldisaccharide-1,4'-bisphosphate precursor of lipid A.</text>
</comment>
<dbReference type="Gene3D" id="3.40.50.2000">
    <property type="entry name" value="Glycogen Phosphorylase B"/>
    <property type="match status" value="1"/>
</dbReference>
<evidence type="ECO:0000256" key="8">
    <source>
        <dbReference type="RuleBase" id="RU365103"/>
    </source>
</evidence>
<dbReference type="RefSeq" id="WP_128500704.1">
    <property type="nucleotide sequence ID" value="NZ_CP035107.1"/>
</dbReference>
<feature type="domain" description="3-deoxy-D-manno-octulosonic-acid transferase N-terminal" evidence="9">
    <location>
        <begin position="45"/>
        <end position="207"/>
    </location>
</feature>
<gene>
    <name evidence="10" type="ORF">EQP59_01915</name>
</gene>
<feature type="active site" description="Proton acceptor" evidence="7">
    <location>
        <position position="60"/>
    </location>
</feature>
<organism evidence="10 11">
    <name type="scientific">Ornithobacterium rhinotracheale</name>
    <dbReference type="NCBI Taxonomy" id="28251"/>
    <lineage>
        <taxon>Bacteria</taxon>
        <taxon>Pseudomonadati</taxon>
        <taxon>Bacteroidota</taxon>
        <taxon>Flavobacteriia</taxon>
        <taxon>Flavobacteriales</taxon>
        <taxon>Weeksellaceae</taxon>
        <taxon>Ornithobacterium</taxon>
    </lineage>
</organism>
<keyword evidence="4 8" id="KW-0808">Transferase</keyword>
<protein>
    <recommendedName>
        <fullName evidence="3 8">3-deoxy-D-manno-octulosonic acid transferase</fullName>
        <shortName evidence="8">Kdo transferase</shortName>
        <ecNumber evidence="2 8">2.4.99.12</ecNumber>
    </recommendedName>
    <alternativeName>
        <fullName evidence="5 8">Lipid IV(A) 3-deoxy-D-manno-octulosonic acid transferase</fullName>
    </alternativeName>
</protein>
<dbReference type="PANTHER" id="PTHR42755:SF1">
    <property type="entry name" value="3-DEOXY-D-MANNO-OCTULOSONIC ACID TRANSFERASE, MITOCHONDRIAL-RELATED"/>
    <property type="match status" value="1"/>
</dbReference>
<evidence type="ECO:0000256" key="3">
    <source>
        <dbReference type="ARBA" id="ARBA00019077"/>
    </source>
</evidence>
<keyword evidence="8" id="KW-1003">Cell membrane</keyword>
<accession>A0A410JQ25</accession>
<dbReference type="SUPFAM" id="SSF53756">
    <property type="entry name" value="UDP-Glycosyltransferase/glycogen phosphorylase"/>
    <property type="match status" value="1"/>
</dbReference>
<evidence type="ECO:0000256" key="6">
    <source>
        <dbReference type="ARBA" id="ARBA00049183"/>
    </source>
</evidence>
<dbReference type="GO" id="GO:0009245">
    <property type="term" value="P:lipid A biosynthetic process"/>
    <property type="evidence" value="ECO:0007669"/>
    <property type="project" value="TreeGrafter"/>
</dbReference>
<dbReference type="UniPathway" id="UPA00958"/>
<comment type="subcellular location">
    <subcellularLocation>
        <location evidence="8">Cell membrane</location>
    </subcellularLocation>
</comment>
<sequence length="412" mass="47508">MQKIYTLGVRAMSLGMKIASKFNEKAQKAIVGRGNVWQYLTQKITPNDDWVWVHCSSLGEFEQGRPVIEAIKEKYPKAKIAVSFFSPSGYEVRKNYAEADAVFYLPFDTPENAQKLIKILKPKLWVLVKYDYWYNFLSEYKKEGVPIIVISAIFRENQSYFKSYGKFFAQKLKNDLAHFFVQNQESVDLLSQIGISNASAVGDTRFDRVKKVADQAERLPWVETFKQDKKLFVVGSSWKEDEDFWVKWMNEECPLDWKIIIAPHEMNEKSILALKERFKDEVATYQKQENLEQAKILIVDAIGFLSEIYAYADIAYVGGGFNKSGVHNTLEPAVFGVPVVIGQNYAKFQEVKDLMAEGALFSVSDYVQFQKIIKKLISEDLAIYKMKTQAVFDRNLGATQKIMQWIEENRVI</sequence>
<dbReference type="GO" id="GO:0005886">
    <property type="term" value="C:plasma membrane"/>
    <property type="evidence" value="ECO:0007669"/>
    <property type="project" value="UniProtKB-SubCell"/>
</dbReference>
<keyword evidence="8" id="KW-0448">Lipopolysaccharide biosynthesis</keyword>
<proteinExistence type="inferred from homology"/>
<keyword evidence="8" id="KW-0472">Membrane</keyword>
<evidence type="ECO:0000313" key="11">
    <source>
        <dbReference type="Proteomes" id="UP000287701"/>
    </source>
</evidence>
<dbReference type="PANTHER" id="PTHR42755">
    <property type="entry name" value="3-DEOXY-MANNO-OCTULOSONATE CYTIDYLYLTRANSFERASE"/>
    <property type="match status" value="1"/>
</dbReference>
<dbReference type="Proteomes" id="UP000287701">
    <property type="component" value="Chromosome"/>
</dbReference>
<dbReference type="InterPro" id="IPR007507">
    <property type="entry name" value="Glycos_transf_N"/>
</dbReference>
<dbReference type="GO" id="GO:0009244">
    <property type="term" value="P:lipopolysaccharide core region biosynthetic process"/>
    <property type="evidence" value="ECO:0007669"/>
    <property type="project" value="UniProtKB-UniRule"/>
</dbReference>
<evidence type="ECO:0000256" key="7">
    <source>
        <dbReference type="PIRSR" id="PIRSR639901-1"/>
    </source>
</evidence>
<evidence type="ECO:0000256" key="1">
    <source>
        <dbReference type="ARBA" id="ARBA00004713"/>
    </source>
</evidence>
<dbReference type="Pfam" id="PF04413">
    <property type="entry name" value="Glycos_transf_N"/>
    <property type="match status" value="1"/>
</dbReference>
<dbReference type="EMBL" id="CP035107">
    <property type="protein sequence ID" value="QAR30201.1"/>
    <property type="molecule type" value="Genomic_DNA"/>
</dbReference>
<dbReference type="Gene3D" id="3.40.50.11720">
    <property type="entry name" value="3-Deoxy-D-manno-octulosonic-acid transferase, N-terminal domain"/>
    <property type="match status" value="1"/>
</dbReference>
<evidence type="ECO:0000256" key="4">
    <source>
        <dbReference type="ARBA" id="ARBA00022679"/>
    </source>
</evidence>
<evidence type="ECO:0000313" key="10">
    <source>
        <dbReference type="EMBL" id="QAR30201.1"/>
    </source>
</evidence>
<comment type="similarity">
    <text evidence="8">Belongs to the glycosyltransferase group 1 family.</text>
</comment>
<dbReference type="AlphaFoldDB" id="A0A410JQ25"/>
<evidence type="ECO:0000256" key="2">
    <source>
        <dbReference type="ARBA" id="ARBA00012621"/>
    </source>
</evidence>
<dbReference type="InterPro" id="IPR038107">
    <property type="entry name" value="Glycos_transf_N_sf"/>
</dbReference>
<evidence type="ECO:0000259" key="9">
    <source>
        <dbReference type="Pfam" id="PF04413"/>
    </source>
</evidence>
<dbReference type="EC" id="2.4.99.12" evidence="2 8"/>
<dbReference type="GO" id="GO:0043842">
    <property type="term" value="F:Kdo transferase activity"/>
    <property type="evidence" value="ECO:0007669"/>
    <property type="project" value="UniProtKB-EC"/>
</dbReference>
<evidence type="ECO:0000256" key="5">
    <source>
        <dbReference type="ARBA" id="ARBA00031445"/>
    </source>
</evidence>
<reference evidence="10 11" key="1">
    <citation type="submission" date="2019-01" db="EMBL/GenBank/DDBJ databases">
        <title>Whole Genome of Ornithobacterium rhinotracheale FARPER-174b.</title>
        <authorList>
            <person name="Tataje-Lavanda L.A."/>
            <person name="Montalvan A."/>
            <person name="Montesinos R."/>
            <person name="Zimic M."/>
            <person name="Fernandez-Sanchez M."/>
            <person name="Fernandez-Diaz M."/>
        </authorList>
    </citation>
    <scope>NUCLEOTIDE SEQUENCE [LARGE SCALE GENOMIC DNA]</scope>
    <source>
        <strain evidence="10 11">FARPER-174b</strain>
    </source>
</reference>
<dbReference type="InterPro" id="IPR039901">
    <property type="entry name" value="Kdotransferase"/>
</dbReference>
<name>A0A410JQ25_ORNRH</name>
<comment type="catalytic activity">
    <reaction evidence="6 8">
        <text>lipid IVA (E. coli) + CMP-3-deoxy-beta-D-manno-octulosonate = alpha-Kdo-(2-&gt;6)-lipid IVA (E. coli) + CMP + H(+)</text>
        <dbReference type="Rhea" id="RHEA:28066"/>
        <dbReference type="ChEBI" id="CHEBI:15378"/>
        <dbReference type="ChEBI" id="CHEBI:58603"/>
        <dbReference type="ChEBI" id="CHEBI:60364"/>
        <dbReference type="ChEBI" id="CHEBI:60377"/>
        <dbReference type="ChEBI" id="CHEBI:85987"/>
        <dbReference type="EC" id="2.4.99.12"/>
    </reaction>
</comment>
<dbReference type="OrthoDB" id="9789797at2"/>